<dbReference type="EMBL" id="FQWF01000005">
    <property type="protein sequence ID" value="SHG39918.1"/>
    <property type="molecule type" value="Genomic_DNA"/>
</dbReference>
<dbReference type="GO" id="GO:0005829">
    <property type="term" value="C:cytosol"/>
    <property type="evidence" value="ECO:0007669"/>
    <property type="project" value="TreeGrafter"/>
</dbReference>
<keyword evidence="1" id="KW-0238">DNA-binding</keyword>
<dbReference type="CDD" id="cd00090">
    <property type="entry name" value="HTH_ARSR"/>
    <property type="match status" value="1"/>
</dbReference>
<protein>
    <submittedName>
        <fullName evidence="2">Transcriptional regulator, BadM/Rrf2 family</fullName>
    </submittedName>
</protein>
<keyword evidence="3" id="KW-1185">Reference proteome</keyword>
<sequence length="160" mass="17624">MKITTQDEYGLRILVRIAKCKDQSGLSIPQLSEAEGLSQPNVSKLTRILRMEGLINSTKGHVGGYVLARPANTITVNDILNSLGGRLFDEQFCVNHVGVMKICSNSTDCSIRSLWTIVQSAIDKLLDTITLADLSHGEKEATVTFQSLFEEITTENKEIL</sequence>
<dbReference type="GO" id="GO:0003677">
    <property type="term" value="F:DNA binding"/>
    <property type="evidence" value="ECO:0007669"/>
    <property type="project" value="UniProtKB-KW"/>
</dbReference>
<dbReference type="PROSITE" id="PS01332">
    <property type="entry name" value="HTH_RRF2_1"/>
    <property type="match status" value="1"/>
</dbReference>
<dbReference type="InterPro" id="IPR036388">
    <property type="entry name" value="WH-like_DNA-bd_sf"/>
</dbReference>
<dbReference type="InterPro" id="IPR036390">
    <property type="entry name" value="WH_DNA-bd_sf"/>
</dbReference>
<gene>
    <name evidence="2" type="ORF">SAMN05444372_105192</name>
</gene>
<accession>A0A1M5JHD2</accession>
<dbReference type="RefSeq" id="WP_073018645.1">
    <property type="nucleotide sequence ID" value="NZ_FQWF01000005.1"/>
</dbReference>
<dbReference type="NCBIfam" id="TIGR00738">
    <property type="entry name" value="rrf2_super"/>
    <property type="match status" value="1"/>
</dbReference>
<dbReference type="PROSITE" id="PS51197">
    <property type="entry name" value="HTH_RRF2_2"/>
    <property type="match status" value="1"/>
</dbReference>
<dbReference type="Gene3D" id="1.10.10.10">
    <property type="entry name" value="Winged helix-like DNA-binding domain superfamily/Winged helix DNA-binding domain"/>
    <property type="match status" value="1"/>
</dbReference>
<dbReference type="AlphaFoldDB" id="A0A1M5JHD2"/>
<dbReference type="SUPFAM" id="SSF46785">
    <property type="entry name" value="Winged helix' DNA-binding domain"/>
    <property type="match status" value="1"/>
</dbReference>
<evidence type="ECO:0000256" key="1">
    <source>
        <dbReference type="ARBA" id="ARBA00023125"/>
    </source>
</evidence>
<dbReference type="InterPro" id="IPR000944">
    <property type="entry name" value="Tscrpt_reg_Rrf2"/>
</dbReference>
<dbReference type="PANTHER" id="PTHR33221:SF5">
    <property type="entry name" value="HTH-TYPE TRANSCRIPTIONAL REGULATOR ISCR"/>
    <property type="match status" value="1"/>
</dbReference>
<dbReference type="GO" id="GO:0003700">
    <property type="term" value="F:DNA-binding transcription factor activity"/>
    <property type="evidence" value="ECO:0007669"/>
    <property type="project" value="TreeGrafter"/>
</dbReference>
<dbReference type="PANTHER" id="PTHR33221">
    <property type="entry name" value="WINGED HELIX-TURN-HELIX TRANSCRIPTIONAL REGULATOR, RRF2 FAMILY"/>
    <property type="match status" value="1"/>
</dbReference>
<dbReference type="InterPro" id="IPR030489">
    <property type="entry name" value="TR_Rrf2-type_CS"/>
</dbReference>
<evidence type="ECO:0000313" key="2">
    <source>
        <dbReference type="EMBL" id="SHG39918.1"/>
    </source>
</evidence>
<dbReference type="Proteomes" id="UP000184020">
    <property type="component" value="Unassembled WGS sequence"/>
</dbReference>
<proteinExistence type="predicted"/>
<dbReference type="STRING" id="229205.SAMN05444372_105192"/>
<reference evidence="3" key="1">
    <citation type="submission" date="2016-11" db="EMBL/GenBank/DDBJ databases">
        <authorList>
            <person name="Varghese N."/>
            <person name="Submissions S."/>
        </authorList>
    </citation>
    <scope>NUCLEOTIDE SEQUENCE [LARGE SCALE GENOMIC DNA]</scope>
    <source>
        <strain evidence="3">DSM 17659</strain>
    </source>
</reference>
<dbReference type="Pfam" id="PF02082">
    <property type="entry name" value="Rrf2"/>
    <property type="match status" value="1"/>
</dbReference>
<organism evidence="2 3">
    <name type="scientific">Flavobacterium micromati</name>
    <dbReference type="NCBI Taxonomy" id="229205"/>
    <lineage>
        <taxon>Bacteria</taxon>
        <taxon>Pseudomonadati</taxon>
        <taxon>Bacteroidota</taxon>
        <taxon>Flavobacteriia</taxon>
        <taxon>Flavobacteriales</taxon>
        <taxon>Flavobacteriaceae</taxon>
        <taxon>Flavobacterium</taxon>
    </lineage>
</organism>
<dbReference type="OrthoDB" id="9808360at2"/>
<evidence type="ECO:0000313" key="3">
    <source>
        <dbReference type="Proteomes" id="UP000184020"/>
    </source>
</evidence>
<dbReference type="InterPro" id="IPR011991">
    <property type="entry name" value="ArsR-like_HTH"/>
</dbReference>
<name>A0A1M5JHD2_9FLAO</name>